<evidence type="ECO:0000256" key="1">
    <source>
        <dbReference type="SAM" id="Phobius"/>
    </source>
</evidence>
<protein>
    <recommendedName>
        <fullName evidence="4">CAAX amino terminal protease</fullName>
    </recommendedName>
</protein>
<keyword evidence="1" id="KW-0472">Membrane</keyword>
<evidence type="ECO:0008006" key="4">
    <source>
        <dbReference type="Google" id="ProtNLM"/>
    </source>
</evidence>
<evidence type="ECO:0000313" key="2">
    <source>
        <dbReference type="EMBL" id="ELB41394.1"/>
    </source>
</evidence>
<proteinExistence type="predicted"/>
<comment type="caution">
    <text evidence="2">The sequence shown here is derived from an EMBL/GenBank/DDBJ whole genome shotgun (WGS) entry which is preliminary data.</text>
</comment>
<evidence type="ECO:0000313" key="3">
    <source>
        <dbReference type="Proteomes" id="UP000010504"/>
    </source>
</evidence>
<feature type="transmembrane region" description="Helical" evidence="1">
    <location>
        <begin position="38"/>
        <end position="59"/>
    </location>
</feature>
<feature type="transmembrane region" description="Helical" evidence="1">
    <location>
        <begin position="79"/>
        <end position="103"/>
    </location>
</feature>
<reference evidence="2 3" key="1">
    <citation type="submission" date="2012-12" db="EMBL/GenBank/DDBJ databases">
        <title>The Genome Sequence of Enterococcus faecium E2039.</title>
        <authorList>
            <consortium name="The Broad Institute Genome Sequencing Platform"/>
            <consortium name="The Broad Institute Genome Sequencing Center for Infectious Disease"/>
            <person name="Earl A.M."/>
            <person name="Gilmore M.S."/>
            <person name="van Schaik W."/>
            <person name="Lebreton F."/>
            <person name="Willems R.J."/>
            <person name="Walker B."/>
            <person name="Young S.K."/>
            <person name="Zeng Q."/>
            <person name="Gargeya S."/>
            <person name="Fitzgerald M."/>
            <person name="Haas B."/>
            <person name="Abouelleil A."/>
            <person name="Alvarado L."/>
            <person name="Arachchi H.M."/>
            <person name="Berlin A.M."/>
            <person name="Chapman S.B."/>
            <person name="Dewar J."/>
            <person name="Goldberg J."/>
            <person name="Griggs A."/>
            <person name="Gujja S."/>
            <person name="Hansen M."/>
            <person name="Howarth C."/>
            <person name="Imamovic A."/>
            <person name="Larimer J."/>
            <person name="McCowan C."/>
            <person name="Murphy C."/>
            <person name="Neiman D."/>
            <person name="Pearson M."/>
            <person name="Priest M."/>
            <person name="Roberts A."/>
            <person name="Saif S."/>
            <person name="Shea T."/>
            <person name="Sisk P."/>
            <person name="Sykes S."/>
            <person name="Wortman J."/>
            <person name="Nusbaum C."/>
            <person name="Birren B."/>
        </authorList>
    </citation>
    <scope>NUCLEOTIDE SEQUENCE [LARGE SCALE GENOMIC DNA]</scope>
    <source>
        <strain evidence="2 3">E2039</strain>
    </source>
</reference>
<dbReference type="AlphaFoldDB" id="A0A829AC21"/>
<organism evidence="2 3">
    <name type="scientific">Enterococcus faecium EnGen0026</name>
    <dbReference type="NCBI Taxonomy" id="1138917"/>
    <lineage>
        <taxon>Bacteria</taxon>
        <taxon>Bacillati</taxon>
        <taxon>Bacillota</taxon>
        <taxon>Bacilli</taxon>
        <taxon>Lactobacillales</taxon>
        <taxon>Enterococcaceae</taxon>
        <taxon>Enterococcus</taxon>
    </lineage>
</organism>
<feature type="transmembrane region" description="Helical" evidence="1">
    <location>
        <begin position="7"/>
        <end position="26"/>
    </location>
</feature>
<gene>
    <name evidence="2" type="ORF">OKA_03360</name>
</gene>
<sequence>MIRIIRLIGSVLIVLVGFVLGILVNNALADMFLGDSEWIGAIAGTVGHLVVFLLALFLASKVEGKKVEDYGISGRGKDWGYLAGGLVGGIGVFLLITSPLYLIGAYRLDSGNANIVPLITSFILFIAVGYPKSFYSVAFFSTSCLVLVH</sequence>
<feature type="transmembrane region" description="Helical" evidence="1">
    <location>
        <begin position="115"/>
        <end position="148"/>
    </location>
</feature>
<name>A0A829AC21_ENTFC</name>
<accession>A0A829AC21</accession>
<keyword evidence="1" id="KW-0812">Transmembrane</keyword>
<dbReference type="Proteomes" id="UP000010504">
    <property type="component" value="Unassembled WGS sequence"/>
</dbReference>
<keyword evidence="1" id="KW-1133">Transmembrane helix</keyword>
<dbReference type="EMBL" id="AHXS01000005">
    <property type="protein sequence ID" value="ELB41394.1"/>
    <property type="molecule type" value="Genomic_DNA"/>
</dbReference>